<sequence>MGRPDKVIVSAETVVELAMCALVPIRCEVPVPLGPDDKRTQPCAQELSCWKSFYKHSIKKHSSKRKAQAHGPLLYHCGLNKCSAKMHSTSKAFRMHVETSHMKNVPFPCPFANCVPPIPQFGRAASHHKFMRERDLVGHLKLNHSDLIGCELDVRDWEKLLPSWEPRPPVRPLPVPPDLPSRVVPTVSLRLETVKPRDIRSVGWLARAEVEAAESQSQSQSQDTDTRAPSFTPVHIPATPGAKTPGGRRRLQRPTLAPSSPDRNTDLDYHFADLSTVFYDATTGGMQPGGILGPPHFVVQPVDVRMRVDLVSALPMREPPVRPALPPPTSIFHEALRKQVYAQYALGEEAATDSLAVAEEFPS</sequence>
<evidence type="ECO:0000313" key="3">
    <source>
        <dbReference type="Proteomes" id="UP001215280"/>
    </source>
</evidence>
<accession>A0AAD7HHZ8</accession>
<evidence type="ECO:0008006" key="4">
    <source>
        <dbReference type="Google" id="ProtNLM"/>
    </source>
</evidence>
<evidence type="ECO:0000313" key="2">
    <source>
        <dbReference type="EMBL" id="KAJ7721181.1"/>
    </source>
</evidence>
<dbReference type="AlphaFoldDB" id="A0AAD7HHZ8"/>
<name>A0AAD7HHZ8_9AGAR</name>
<dbReference type="EMBL" id="JARJLG010000271">
    <property type="protein sequence ID" value="KAJ7721181.1"/>
    <property type="molecule type" value="Genomic_DNA"/>
</dbReference>
<dbReference type="Proteomes" id="UP001215280">
    <property type="component" value="Unassembled WGS sequence"/>
</dbReference>
<reference evidence="2" key="1">
    <citation type="submission" date="2023-03" db="EMBL/GenBank/DDBJ databases">
        <title>Massive genome expansion in bonnet fungi (Mycena s.s.) driven by repeated elements and novel gene families across ecological guilds.</title>
        <authorList>
            <consortium name="Lawrence Berkeley National Laboratory"/>
            <person name="Harder C.B."/>
            <person name="Miyauchi S."/>
            <person name="Viragh M."/>
            <person name="Kuo A."/>
            <person name="Thoen E."/>
            <person name="Andreopoulos B."/>
            <person name="Lu D."/>
            <person name="Skrede I."/>
            <person name="Drula E."/>
            <person name="Henrissat B."/>
            <person name="Morin E."/>
            <person name="Kohler A."/>
            <person name="Barry K."/>
            <person name="LaButti K."/>
            <person name="Morin E."/>
            <person name="Salamov A."/>
            <person name="Lipzen A."/>
            <person name="Mereny Z."/>
            <person name="Hegedus B."/>
            <person name="Baldrian P."/>
            <person name="Stursova M."/>
            <person name="Weitz H."/>
            <person name="Taylor A."/>
            <person name="Grigoriev I.V."/>
            <person name="Nagy L.G."/>
            <person name="Martin F."/>
            <person name="Kauserud H."/>
        </authorList>
    </citation>
    <scope>NUCLEOTIDE SEQUENCE</scope>
    <source>
        <strain evidence="2">CBHHK188m</strain>
    </source>
</reference>
<comment type="caution">
    <text evidence="2">The sequence shown here is derived from an EMBL/GenBank/DDBJ whole genome shotgun (WGS) entry which is preliminary data.</text>
</comment>
<protein>
    <recommendedName>
        <fullName evidence="4">C2H2-type domain-containing protein</fullName>
    </recommendedName>
</protein>
<feature type="region of interest" description="Disordered" evidence="1">
    <location>
        <begin position="212"/>
        <end position="265"/>
    </location>
</feature>
<proteinExistence type="predicted"/>
<organism evidence="2 3">
    <name type="scientific">Mycena maculata</name>
    <dbReference type="NCBI Taxonomy" id="230809"/>
    <lineage>
        <taxon>Eukaryota</taxon>
        <taxon>Fungi</taxon>
        <taxon>Dikarya</taxon>
        <taxon>Basidiomycota</taxon>
        <taxon>Agaricomycotina</taxon>
        <taxon>Agaricomycetes</taxon>
        <taxon>Agaricomycetidae</taxon>
        <taxon>Agaricales</taxon>
        <taxon>Marasmiineae</taxon>
        <taxon>Mycenaceae</taxon>
        <taxon>Mycena</taxon>
    </lineage>
</organism>
<keyword evidence="3" id="KW-1185">Reference proteome</keyword>
<gene>
    <name evidence="2" type="ORF">DFH07DRAFT_302942</name>
</gene>
<evidence type="ECO:0000256" key="1">
    <source>
        <dbReference type="SAM" id="MobiDB-lite"/>
    </source>
</evidence>